<organism evidence="3 4">
    <name type="scientific">Trichlorobacter thiogenes</name>
    <dbReference type="NCBI Taxonomy" id="115783"/>
    <lineage>
        <taxon>Bacteria</taxon>
        <taxon>Pseudomonadati</taxon>
        <taxon>Thermodesulfobacteriota</taxon>
        <taxon>Desulfuromonadia</taxon>
        <taxon>Geobacterales</taxon>
        <taxon>Geobacteraceae</taxon>
        <taxon>Trichlorobacter</taxon>
    </lineage>
</organism>
<dbReference type="InterPro" id="IPR052698">
    <property type="entry name" value="MoCofactor_Util/Proc"/>
</dbReference>
<dbReference type="PANTHER" id="PTHR30388:SF6">
    <property type="entry name" value="XANTHINE DEHYDROGENASE SUBUNIT A-RELATED"/>
    <property type="match status" value="1"/>
</dbReference>
<dbReference type="Pfam" id="PF13478">
    <property type="entry name" value="XdhC_C"/>
    <property type="match status" value="1"/>
</dbReference>
<feature type="domain" description="XdhC- CoxI" evidence="1">
    <location>
        <begin position="16"/>
        <end position="75"/>
    </location>
</feature>
<dbReference type="RefSeq" id="WP_078789947.1">
    <property type="nucleotide sequence ID" value="NZ_FUWR01000007.1"/>
</dbReference>
<protein>
    <submittedName>
        <fullName evidence="3">Xanthine dehydrogenase accessory factor</fullName>
    </submittedName>
</protein>
<proteinExistence type="predicted"/>
<dbReference type="AlphaFoldDB" id="A0A1T4NIW0"/>
<dbReference type="STRING" id="115783.SAMN02745119_01649"/>
<dbReference type="OrthoDB" id="9815497at2"/>
<gene>
    <name evidence="3" type="ORF">SAMN02745119_01649</name>
</gene>
<evidence type="ECO:0000259" key="2">
    <source>
        <dbReference type="Pfam" id="PF13478"/>
    </source>
</evidence>
<dbReference type="EMBL" id="FUWR01000007">
    <property type="protein sequence ID" value="SJZ79063.1"/>
    <property type="molecule type" value="Genomic_DNA"/>
</dbReference>
<name>A0A1T4NIW0_9BACT</name>
<sequence>MSEALQILNEVATTGSGALALVVERRGSAPRGVGAMLLLRPDGSCSGTVGGGSLEQQVVNALRQLQQDGHGVIRSFQLLPEQDGMPCGGSLTLLLVGLCPAAIPVFAAVTARLEAGRGCNLLVGLTDNGQACWSVDMPSVEALHCYSIPLQPVPGLLICGAGHIAQALAPMAITAGFKVTVLDDRAELIGSDRFQSPVETALVAGFKGCLNCQQITPATSLLIVTYGHQHDRIVLEQALATNAGYIGMVGSKRKREELFSQLRVVGVSDADLDRVHCPVGLAIGAETPAEIAVSILAEMITVRRSRQ</sequence>
<keyword evidence="4" id="KW-1185">Reference proteome</keyword>
<dbReference type="Gene3D" id="3.40.50.720">
    <property type="entry name" value="NAD(P)-binding Rossmann-like Domain"/>
    <property type="match status" value="1"/>
</dbReference>
<dbReference type="InterPro" id="IPR003777">
    <property type="entry name" value="XdhC_CoxI"/>
</dbReference>
<evidence type="ECO:0000313" key="4">
    <source>
        <dbReference type="Proteomes" id="UP000190102"/>
    </source>
</evidence>
<dbReference type="Proteomes" id="UP000190102">
    <property type="component" value="Unassembled WGS sequence"/>
</dbReference>
<dbReference type="InterPro" id="IPR027051">
    <property type="entry name" value="XdhC_Rossmann_dom"/>
</dbReference>
<reference evidence="4" key="1">
    <citation type="submission" date="2017-02" db="EMBL/GenBank/DDBJ databases">
        <authorList>
            <person name="Varghese N."/>
            <person name="Submissions S."/>
        </authorList>
    </citation>
    <scope>NUCLEOTIDE SEQUENCE [LARGE SCALE GENOMIC DNA]</scope>
    <source>
        <strain evidence="4">ATCC BAA-34</strain>
    </source>
</reference>
<evidence type="ECO:0000313" key="3">
    <source>
        <dbReference type="EMBL" id="SJZ79063.1"/>
    </source>
</evidence>
<dbReference type="Pfam" id="PF02625">
    <property type="entry name" value="XdhC_CoxI"/>
    <property type="match status" value="1"/>
</dbReference>
<evidence type="ECO:0000259" key="1">
    <source>
        <dbReference type="Pfam" id="PF02625"/>
    </source>
</evidence>
<feature type="domain" description="XdhC Rossmann" evidence="2">
    <location>
        <begin position="156"/>
        <end position="299"/>
    </location>
</feature>
<dbReference type="PANTHER" id="PTHR30388">
    <property type="entry name" value="ALDEHYDE OXIDOREDUCTASE MOLYBDENUM COFACTOR ASSEMBLY PROTEIN"/>
    <property type="match status" value="1"/>
</dbReference>
<accession>A0A1T4NIW0</accession>